<dbReference type="Gene3D" id="3.40.50.1010">
    <property type="entry name" value="5'-nuclease"/>
    <property type="match status" value="1"/>
</dbReference>
<dbReference type="Pfam" id="PF01850">
    <property type="entry name" value="PIN"/>
    <property type="match status" value="1"/>
</dbReference>
<dbReference type="Proteomes" id="UP000198480">
    <property type="component" value="Unassembled WGS sequence"/>
</dbReference>
<keyword evidence="3" id="KW-1185">Reference proteome</keyword>
<dbReference type="AlphaFoldDB" id="A0A239H139"/>
<dbReference type="OrthoDB" id="9789052at2"/>
<dbReference type="SUPFAM" id="SSF88723">
    <property type="entry name" value="PIN domain-like"/>
    <property type="match status" value="1"/>
</dbReference>
<gene>
    <name evidence="2" type="ORF">SAMN06295967_1224</name>
</gene>
<reference evidence="3" key="1">
    <citation type="submission" date="2017-06" db="EMBL/GenBank/DDBJ databases">
        <authorList>
            <person name="Varghese N."/>
            <person name="Submissions S."/>
        </authorList>
    </citation>
    <scope>NUCLEOTIDE SEQUENCE [LARGE SCALE GENOMIC DNA]</scope>
    <source>
        <strain evidence="3">5C</strain>
    </source>
</reference>
<organism evidence="2 3">
    <name type="scientific">Belliella buryatensis</name>
    <dbReference type="NCBI Taxonomy" id="1500549"/>
    <lineage>
        <taxon>Bacteria</taxon>
        <taxon>Pseudomonadati</taxon>
        <taxon>Bacteroidota</taxon>
        <taxon>Cytophagia</taxon>
        <taxon>Cytophagales</taxon>
        <taxon>Cyclobacteriaceae</taxon>
        <taxon>Belliella</taxon>
    </lineage>
</organism>
<protein>
    <submittedName>
        <fullName evidence="2">Predicted nucleic-acid-binding protein, contains PIN domain</fullName>
    </submittedName>
</protein>
<dbReference type="RefSeq" id="WP_089242475.1">
    <property type="nucleotide sequence ID" value="NZ_FZOK01000022.1"/>
</dbReference>
<dbReference type="InterPro" id="IPR029060">
    <property type="entry name" value="PIN-like_dom_sf"/>
</dbReference>
<proteinExistence type="predicted"/>
<evidence type="ECO:0000313" key="2">
    <source>
        <dbReference type="EMBL" id="SNS75097.1"/>
    </source>
</evidence>
<name>A0A239H139_9BACT</name>
<accession>A0A239H139</accession>
<evidence type="ECO:0000259" key="1">
    <source>
        <dbReference type="Pfam" id="PF01850"/>
    </source>
</evidence>
<sequence>MELIDANFILRYLLRDSEEQFLKVKNIIENNNVSIPDFIFAEIVYVLEKVYHVPRLEISGVLKALLSYSNIHTNDQKVLRLSLDHYSGFNLDFADALLIAYHQVAKEGKLHTFDKKI</sequence>
<feature type="domain" description="PIN" evidence="1">
    <location>
        <begin position="3"/>
        <end position="116"/>
    </location>
</feature>
<dbReference type="InterPro" id="IPR002716">
    <property type="entry name" value="PIN_dom"/>
</dbReference>
<evidence type="ECO:0000313" key="3">
    <source>
        <dbReference type="Proteomes" id="UP000198480"/>
    </source>
</evidence>
<dbReference type="EMBL" id="FZOK01000022">
    <property type="protein sequence ID" value="SNS75097.1"/>
    <property type="molecule type" value="Genomic_DNA"/>
</dbReference>